<reference evidence="4 5" key="1">
    <citation type="submission" date="2019-07" db="EMBL/GenBank/DDBJ databases">
        <title>Full genome sequence of Devosia sp. Gsoil 520.</title>
        <authorList>
            <person name="Im W.-T."/>
        </authorList>
    </citation>
    <scope>NUCLEOTIDE SEQUENCE [LARGE SCALE GENOMIC DNA]</scope>
    <source>
        <strain evidence="4 5">Gsoil 520</strain>
    </source>
</reference>
<comment type="catalytic activity">
    <reaction evidence="2">
        <text>2 GTP = 3',3'-c-di-GMP + 2 diphosphate</text>
        <dbReference type="Rhea" id="RHEA:24898"/>
        <dbReference type="ChEBI" id="CHEBI:33019"/>
        <dbReference type="ChEBI" id="CHEBI:37565"/>
        <dbReference type="ChEBI" id="CHEBI:58805"/>
        <dbReference type="EC" id="2.7.7.65"/>
    </reaction>
</comment>
<evidence type="ECO:0000259" key="3">
    <source>
        <dbReference type="PROSITE" id="PS50887"/>
    </source>
</evidence>
<dbReference type="RefSeq" id="WP_146288530.1">
    <property type="nucleotide sequence ID" value="NZ_CP042304.1"/>
</dbReference>
<dbReference type="NCBIfam" id="TIGR00254">
    <property type="entry name" value="GGDEF"/>
    <property type="match status" value="1"/>
</dbReference>
<dbReference type="KEGG" id="dea:FPZ08_02540"/>
<dbReference type="SMART" id="SM00267">
    <property type="entry name" value="GGDEF"/>
    <property type="match status" value="1"/>
</dbReference>
<dbReference type="Proteomes" id="UP000315364">
    <property type="component" value="Chromosome"/>
</dbReference>
<dbReference type="PANTHER" id="PTHR45138">
    <property type="entry name" value="REGULATORY COMPONENTS OF SENSORY TRANSDUCTION SYSTEM"/>
    <property type="match status" value="1"/>
</dbReference>
<dbReference type="GO" id="GO:0043709">
    <property type="term" value="P:cell adhesion involved in single-species biofilm formation"/>
    <property type="evidence" value="ECO:0007669"/>
    <property type="project" value="TreeGrafter"/>
</dbReference>
<proteinExistence type="predicted"/>
<dbReference type="CDD" id="cd01949">
    <property type="entry name" value="GGDEF"/>
    <property type="match status" value="1"/>
</dbReference>
<evidence type="ECO:0000313" key="5">
    <source>
        <dbReference type="Proteomes" id="UP000315364"/>
    </source>
</evidence>
<organism evidence="4 5">
    <name type="scientific">Devosia ginsengisoli</name>
    <dbReference type="NCBI Taxonomy" id="400770"/>
    <lineage>
        <taxon>Bacteria</taxon>
        <taxon>Pseudomonadati</taxon>
        <taxon>Pseudomonadota</taxon>
        <taxon>Alphaproteobacteria</taxon>
        <taxon>Hyphomicrobiales</taxon>
        <taxon>Devosiaceae</taxon>
        <taxon>Devosia</taxon>
    </lineage>
</organism>
<dbReference type="SUPFAM" id="SSF55073">
    <property type="entry name" value="Nucleotide cyclase"/>
    <property type="match status" value="1"/>
</dbReference>
<dbReference type="Gene3D" id="1.25.40.10">
    <property type="entry name" value="Tetratricopeptide repeat domain"/>
    <property type="match status" value="1"/>
</dbReference>
<dbReference type="InterPro" id="IPR000160">
    <property type="entry name" value="GGDEF_dom"/>
</dbReference>
<protein>
    <recommendedName>
        <fullName evidence="1">diguanylate cyclase</fullName>
        <ecNumber evidence="1">2.7.7.65</ecNumber>
    </recommendedName>
</protein>
<dbReference type="Pfam" id="PF00990">
    <property type="entry name" value="GGDEF"/>
    <property type="match status" value="1"/>
</dbReference>
<dbReference type="EMBL" id="CP042304">
    <property type="protein sequence ID" value="QDZ09721.1"/>
    <property type="molecule type" value="Genomic_DNA"/>
</dbReference>
<dbReference type="InterPro" id="IPR026000">
    <property type="entry name" value="Apc5_dom"/>
</dbReference>
<dbReference type="InterPro" id="IPR050469">
    <property type="entry name" value="Diguanylate_Cyclase"/>
</dbReference>
<dbReference type="SMART" id="SM00028">
    <property type="entry name" value="TPR"/>
    <property type="match status" value="5"/>
</dbReference>
<feature type="domain" description="GGDEF" evidence="3">
    <location>
        <begin position="390"/>
        <end position="522"/>
    </location>
</feature>
<dbReference type="InterPro" id="IPR029787">
    <property type="entry name" value="Nucleotide_cyclase"/>
</dbReference>
<accession>A0A5B8LNN8</accession>
<dbReference type="EC" id="2.7.7.65" evidence="1"/>
<keyword evidence="5" id="KW-1185">Reference proteome</keyword>
<name>A0A5B8LNN8_9HYPH</name>
<dbReference type="OrthoDB" id="6191081at2"/>
<dbReference type="GO" id="GO:0005886">
    <property type="term" value="C:plasma membrane"/>
    <property type="evidence" value="ECO:0007669"/>
    <property type="project" value="TreeGrafter"/>
</dbReference>
<dbReference type="GO" id="GO:1902201">
    <property type="term" value="P:negative regulation of bacterial-type flagellum-dependent cell motility"/>
    <property type="evidence" value="ECO:0007669"/>
    <property type="project" value="TreeGrafter"/>
</dbReference>
<dbReference type="SUPFAM" id="SSF48452">
    <property type="entry name" value="TPR-like"/>
    <property type="match status" value="2"/>
</dbReference>
<dbReference type="PROSITE" id="PS50887">
    <property type="entry name" value="GGDEF"/>
    <property type="match status" value="1"/>
</dbReference>
<evidence type="ECO:0000313" key="4">
    <source>
        <dbReference type="EMBL" id="QDZ09721.1"/>
    </source>
</evidence>
<evidence type="ECO:0000256" key="1">
    <source>
        <dbReference type="ARBA" id="ARBA00012528"/>
    </source>
</evidence>
<dbReference type="PANTHER" id="PTHR45138:SF9">
    <property type="entry name" value="DIGUANYLATE CYCLASE DGCM-RELATED"/>
    <property type="match status" value="1"/>
</dbReference>
<evidence type="ECO:0000256" key="2">
    <source>
        <dbReference type="ARBA" id="ARBA00034247"/>
    </source>
</evidence>
<gene>
    <name evidence="4" type="ORF">FPZ08_02540</name>
</gene>
<dbReference type="InterPro" id="IPR019734">
    <property type="entry name" value="TPR_rpt"/>
</dbReference>
<sequence length="540" mass="58459">MSELTAAVVDGFTRGTHLLRAGLCDEAMVEFRAVYAQAEAGDDGEVMAACLCEMAWCCYKLGLIEQGLECAMGARWLRRRQDNKVELARALAVEAILFLDLGFSDEAFDLAEEAVALAEADEDSAVLAFALNAKGIVLTVCREIDMGMDLIERAVSVAADHANLAAEAYYLLNLGFCHAKIAEEADKFGEEERAIGEREAAIELTEQAIAKAESSGDHWSLRVALANTAEMFGLEGRYDLALEYLDRSAQLPGDPGVSLRIHYLYTLGDVLLRAGQLHKARLAVTEALALADESHQIDHQVNTAHKLAEILEALGDTADALALHKRFHTLYVRQSGETARRRARIEEIRAETEQLRSRAATLADQALSDPLTGIANRRSFDQILNRLAGTPVAIAIVDLDNFKAVNDHFSHIVGDAVLQRVARTMVAQIGPHGHAARLGGEEFALIFPDAPEVTAAAFCEGVRVAICSTSWSDLAPDLEVTVSIGLATGNGSMPSAELLQMADNRLYVAKANGRDRVVCGDGPVIAPMPATSGERRRWRA</sequence>
<dbReference type="Gene3D" id="3.30.70.270">
    <property type="match status" value="1"/>
</dbReference>
<dbReference type="AlphaFoldDB" id="A0A5B8LNN8"/>
<dbReference type="Pfam" id="PF12862">
    <property type="entry name" value="ANAPC5"/>
    <property type="match status" value="2"/>
</dbReference>
<dbReference type="InterPro" id="IPR011990">
    <property type="entry name" value="TPR-like_helical_dom_sf"/>
</dbReference>
<dbReference type="InterPro" id="IPR043128">
    <property type="entry name" value="Rev_trsase/Diguanyl_cyclase"/>
</dbReference>
<dbReference type="GO" id="GO:0052621">
    <property type="term" value="F:diguanylate cyclase activity"/>
    <property type="evidence" value="ECO:0007669"/>
    <property type="project" value="UniProtKB-EC"/>
</dbReference>